<keyword evidence="3" id="KW-0175">Coiled coil</keyword>
<dbReference type="EMBL" id="BAABCV010000013">
    <property type="protein sequence ID" value="GAA4103876.1"/>
    <property type="molecule type" value="Genomic_DNA"/>
</dbReference>
<dbReference type="RefSeq" id="WP_345106745.1">
    <property type="nucleotide sequence ID" value="NZ_BAABCV010000013.1"/>
</dbReference>
<evidence type="ECO:0000313" key="5">
    <source>
        <dbReference type="EMBL" id="GAA4103876.1"/>
    </source>
</evidence>
<dbReference type="InterPro" id="IPR005632">
    <property type="entry name" value="Chaperone_Skp"/>
</dbReference>
<sequence>MKKLFKVALVVVCMVSMGNFAKAQSKIGYINTNELIPVMPEYKTVTAQVDAYRKTFVDVLQGLGNELQTKSADYQAKQATMTDAQRTAKQAELNDINKRATDYQNNAQQQVAQKGEELMKPLLDKAKTAITQVAKEKGYTYVIDTSSTTLIVAPTTDDLLPAVKAKLGIAATATPAAGK</sequence>
<feature type="chain" id="PRO_5045872184" evidence="4">
    <location>
        <begin position="24"/>
        <end position="179"/>
    </location>
</feature>
<gene>
    <name evidence="5" type="ORF">GCM10022392_31650</name>
</gene>
<dbReference type="Proteomes" id="UP001500841">
    <property type="component" value="Unassembled WGS sequence"/>
</dbReference>
<dbReference type="PANTHER" id="PTHR35089:SF1">
    <property type="entry name" value="CHAPERONE PROTEIN SKP"/>
    <property type="match status" value="1"/>
</dbReference>
<dbReference type="PANTHER" id="PTHR35089">
    <property type="entry name" value="CHAPERONE PROTEIN SKP"/>
    <property type="match status" value="1"/>
</dbReference>
<evidence type="ECO:0000313" key="6">
    <source>
        <dbReference type="Proteomes" id="UP001500841"/>
    </source>
</evidence>
<keyword evidence="2 4" id="KW-0732">Signal</keyword>
<dbReference type="Gene3D" id="3.30.910.20">
    <property type="entry name" value="Skp domain"/>
    <property type="match status" value="1"/>
</dbReference>
<dbReference type="Pfam" id="PF03938">
    <property type="entry name" value="OmpH"/>
    <property type="match status" value="1"/>
</dbReference>
<dbReference type="InterPro" id="IPR024930">
    <property type="entry name" value="Skp_dom_sf"/>
</dbReference>
<evidence type="ECO:0000256" key="3">
    <source>
        <dbReference type="SAM" id="Coils"/>
    </source>
</evidence>
<evidence type="ECO:0000256" key="1">
    <source>
        <dbReference type="ARBA" id="ARBA00009091"/>
    </source>
</evidence>
<comment type="similarity">
    <text evidence="1">Belongs to the Skp family.</text>
</comment>
<accession>A0ABP7X3M6</accession>
<dbReference type="SMART" id="SM00935">
    <property type="entry name" value="OmpH"/>
    <property type="match status" value="1"/>
</dbReference>
<reference evidence="6" key="1">
    <citation type="journal article" date="2019" name="Int. J. Syst. Evol. Microbiol.">
        <title>The Global Catalogue of Microorganisms (GCM) 10K type strain sequencing project: providing services to taxonomists for standard genome sequencing and annotation.</title>
        <authorList>
            <consortium name="The Broad Institute Genomics Platform"/>
            <consortium name="The Broad Institute Genome Sequencing Center for Infectious Disease"/>
            <person name="Wu L."/>
            <person name="Ma J."/>
        </authorList>
    </citation>
    <scope>NUCLEOTIDE SEQUENCE [LARGE SCALE GENOMIC DNA]</scope>
    <source>
        <strain evidence="6">JCM 17085</strain>
    </source>
</reference>
<feature type="coiled-coil region" evidence="3">
    <location>
        <begin position="74"/>
        <end position="113"/>
    </location>
</feature>
<proteinExistence type="inferred from homology"/>
<dbReference type="SUPFAM" id="SSF111384">
    <property type="entry name" value="OmpH-like"/>
    <property type="match status" value="1"/>
</dbReference>
<keyword evidence="6" id="KW-1185">Reference proteome</keyword>
<feature type="signal peptide" evidence="4">
    <location>
        <begin position="1"/>
        <end position="23"/>
    </location>
</feature>
<evidence type="ECO:0000256" key="2">
    <source>
        <dbReference type="ARBA" id="ARBA00022729"/>
    </source>
</evidence>
<comment type="caution">
    <text evidence="5">The sequence shown here is derived from an EMBL/GenBank/DDBJ whole genome shotgun (WGS) entry which is preliminary data.</text>
</comment>
<name>A0ABP7X3M6_9SPHI</name>
<protein>
    <submittedName>
        <fullName evidence="5">OmpH family outer membrane protein</fullName>
    </submittedName>
</protein>
<organism evidence="5 6">
    <name type="scientific">Mucilaginibacter panaciglaebae</name>
    <dbReference type="NCBI Taxonomy" id="502331"/>
    <lineage>
        <taxon>Bacteria</taxon>
        <taxon>Pseudomonadati</taxon>
        <taxon>Bacteroidota</taxon>
        <taxon>Sphingobacteriia</taxon>
        <taxon>Sphingobacteriales</taxon>
        <taxon>Sphingobacteriaceae</taxon>
        <taxon>Mucilaginibacter</taxon>
    </lineage>
</organism>
<evidence type="ECO:0000256" key="4">
    <source>
        <dbReference type="SAM" id="SignalP"/>
    </source>
</evidence>